<gene>
    <name evidence="1" type="ORF">QWZ15_12035</name>
</gene>
<dbReference type="RefSeq" id="WP_163386752.1">
    <property type="nucleotide sequence ID" value="NZ_JAUFQS010000010.1"/>
</dbReference>
<sequence>MNNQFSFDEGIKLKAEIEKISFEKNVDASDELESIIANGPVMGDEKIKGV</sequence>
<comment type="caution">
    <text evidence="1">The sequence shown here is derived from an EMBL/GenBank/DDBJ whole genome shotgun (WGS) entry which is preliminary data.</text>
</comment>
<protein>
    <submittedName>
        <fullName evidence="1">Uncharacterized protein</fullName>
    </submittedName>
</protein>
<dbReference type="EMBL" id="JAUFQS010000010">
    <property type="protein sequence ID" value="MDN3688563.1"/>
    <property type="molecule type" value="Genomic_DNA"/>
</dbReference>
<name>A0ABT8C9R2_9BACT</name>
<accession>A0ABT8C9R2</accession>
<keyword evidence="2" id="KW-1185">Reference proteome</keyword>
<evidence type="ECO:0000313" key="1">
    <source>
        <dbReference type="EMBL" id="MDN3688563.1"/>
    </source>
</evidence>
<proteinExistence type="predicted"/>
<reference evidence="2" key="1">
    <citation type="journal article" date="2019" name="Int. J. Syst. Evol. Microbiol.">
        <title>The Global Catalogue of Microorganisms (GCM) 10K type strain sequencing project: providing services to taxonomists for standard genome sequencing and annotation.</title>
        <authorList>
            <consortium name="The Broad Institute Genomics Platform"/>
            <consortium name="The Broad Institute Genome Sequencing Center for Infectious Disease"/>
            <person name="Wu L."/>
            <person name="Ma J."/>
        </authorList>
    </citation>
    <scope>NUCLEOTIDE SEQUENCE [LARGE SCALE GENOMIC DNA]</scope>
    <source>
        <strain evidence="2">CECT 7706</strain>
    </source>
</reference>
<evidence type="ECO:0000313" key="2">
    <source>
        <dbReference type="Proteomes" id="UP001236663"/>
    </source>
</evidence>
<dbReference type="Proteomes" id="UP001236663">
    <property type="component" value="Unassembled WGS sequence"/>
</dbReference>
<organism evidence="1 2">
    <name type="scientific">Cyclobacterium jeungdonense</name>
    <dbReference type="NCBI Taxonomy" id="708087"/>
    <lineage>
        <taxon>Bacteria</taxon>
        <taxon>Pseudomonadati</taxon>
        <taxon>Bacteroidota</taxon>
        <taxon>Cytophagia</taxon>
        <taxon>Cytophagales</taxon>
        <taxon>Cyclobacteriaceae</taxon>
        <taxon>Cyclobacterium</taxon>
    </lineage>
</organism>